<dbReference type="Gene3D" id="3.10.129.10">
    <property type="entry name" value="Hotdog Thioesterase"/>
    <property type="match status" value="1"/>
</dbReference>
<dbReference type="PANTHER" id="PTHR28152:SF1">
    <property type="entry name" value="HYDROXYACYL-THIOESTER DEHYDRATASE TYPE 2, MITOCHONDRIAL"/>
    <property type="match status" value="1"/>
</dbReference>
<dbReference type="AlphaFoldDB" id="A0A5E8BM87"/>
<organism evidence="1 2">
    <name type="scientific">Magnusiomyces paraingens</name>
    <dbReference type="NCBI Taxonomy" id="2606893"/>
    <lineage>
        <taxon>Eukaryota</taxon>
        <taxon>Fungi</taxon>
        <taxon>Dikarya</taxon>
        <taxon>Ascomycota</taxon>
        <taxon>Saccharomycotina</taxon>
        <taxon>Dipodascomycetes</taxon>
        <taxon>Dipodascales</taxon>
        <taxon>Dipodascaceae</taxon>
        <taxon>Magnusiomyces</taxon>
    </lineage>
</organism>
<evidence type="ECO:0000313" key="2">
    <source>
        <dbReference type="Proteomes" id="UP000398389"/>
    </source>
</evidence>
<dbReference type="GO" id="GO:0005739">
    <property type="term" value="C:mitochondrion"/>
    <property type="evidence" value="ECO:0007669"/>
    <property type="project" value="TreeGrafter"/>
</dbReference>
<dbReference type="OrthoDB" id="3257538at2759"/>
<dbReference type="InterPro" id="IPR029069">
    <property type="entry name" value="HotDog_dom_sf"/>
</dbReference>
<reference evidence="1 2" key="1">
    <citation type="submission" date="2019-09" db="EMBL/GenBank/DDBJ databases">
        <authorList>
            <person name="Brejova B."/>
        </authorList>
    </citation>
    <scope>NUCLEOTIDE SEQUENCE [LARGE SCALE GENOMIC DNA]</scope>
</reference>
<proteinExistence type="predicted"/>
<dbReference type="Proteomes" id="UP000398389">
    <property type="component" value="Unassembled WGS sequence"/>
</dbReference>
<dbReference type="GO" id="GO:0019171">
    <property type="term" value="F:(3R)-hydroxyacyl-[acyl-carrier-protein] dehydratase activity"/>
    <property type="evidence" value="ECO:0007669"/>
    <property type="project" value="TreeGrafter"/>
</dbReference>
<dbReference type="SUPFAM" id="SSF54637">
    <property type="entry name" value="Thioesterase/thiol ester dehydrase-isomerase"/>
    <property type="match status" value="1"/>
</dbReference>
<sequence length="349" mass="38636">MKQALVKHIRHYTTAAVRGPGFGAVQDMRLRGPWTYVEDLSPMQTHKMDATLKGHIPISRGTLVAGDAVPVGYHFAYFNGLESEEELTRAGCVRAAAPDPQLFPVRMWAGGSIEFNARPLTLGTVGSAIERVARVEYKCKSSGIVGEEENKNKNKNRLQERLFVTFERRMYAQDVVSSGGGFIEKVATGTGDDKWSVKEERTMVYMSNRSAPSKSGESPFISPKYSGPPVFQHTFTLSMVTLFRYSAVTFNGYRMHYDPLYCIEEEGLSGCLVHGPLIATVVLSLATQAGVMIGSMGRRIVRFRYRMVAPLLVEKAITVEFRELKGVVVVVCVTDQRGSQCVDGAIEFE</sequence>
<evidence type="ECO:0008006" key="3">
    <source>
        <dbReference type="Google" id="ProtNLM"/>
    </source>
</evidence>
<dbReference type="PANTHER" id="PTHR28152">
    <property type="entry name" value="HYDROXYACYL-THIOESTER DEHYDRATASE TYPE 2, MITOCHONDRIAL"/>
    <property type="match status" value="1"/>
</dbReference>
<accession>A0A5E8BM87</accession>
<dbReference type="InterPro" id="IPR052741">
    <property type="entry name" value="Mitochondrial_HTD2"/>
</dbReference>
<evidence type="ECO:0000313" key="1">
    <source>
        <dbReference type="EMBL" id="VVT50788.1"/>
    </source>
</evidence>
<name>A0A5E8BM87_9ASCO</name>
<keyword evidence="2" id="KW-1185">Reference proteome</keyword>
<protein>
    <recommendedName>
        <fullName evidence="3">MaoC-like domain-containing protein</fullName>
    </recommendedName>
</protein>
<dbReference type="GeneID" id="43581698"/>
<dbReference type="RefSeq" id="XP_031853489.1">
    <property type="nucleotide sequence ID" value="XM_031997598.1"/>
</dbReference>
<gene>
    <name evidence="1" type="ORF">SAPINGB_P002880</name>
</gene>
<dbReference type="EMBL" id="CABVLU010000002">
    <property type="protein sequence ID" value="VVT50788.1"/>
    <property type="molecule type" value="Genomic_DNA"/>
</dbReference>